<dbReference type="AlphaFoldDB" id="A0A2K3KTW9"/>
<reference evidence="1 2" key="1">
    <citation type="journal article" date="2014" name="Am. J. Bot.">
        <title>Genome assembly and annotation for red clover (Trifolium pratense; Fabaceae).</title>
        <authorList>
            <person name="Istvanek J."/>
            <person name="Jaros M."/>
            <person name="Krenek A."/>
            <person name="Repkova J."/>
        </authorList>
    </citation>
    <scope>NUCLEOTIDE SEQUENCE [LARGE SCALE GENOMIC DNA]</scope>
    <source>
        <strain evidence="2">cv. Tatra</strain>
        <tissue evidence="1">Young leaves</tissue>
    </source>
</reference>
<gene>
    <name evidence="1" type="ORF">L195_g056876</name>
</gene>
<evidence type="ECO:0000313" key="2">
    <source>
        <dbReference type="Proteomes" id="UP000236291"/>
    </source>
</evidence>
<dbReference type="EMBL" id="ASHM01109754">
    <property type="protein sequence ID" value="PNX69726.1"/>
    <property type="molecule type" value="Genomic_DNA"/>
</dbReference>
<dbReference type="ExpressionAtlas" id="A0A2K3KTW9">
    <property type="expression patterns" value="baseline"/>
</dbReference>
<reference evidence="1 2" key="2">
    <citation type="journal article" date="2017" name="Front. Plant Sci.">
        <title>Gene Classification and Mining of Molecular Markers Useful in Red Clover (Trifolium pratense) Breeding.</title>
        <authorList>
            <person name="Istvanek J."/>
            <person name="Dluhosova J."/>
            <person name="Dluhos P."/>
            <person name="Patkova L."/>
            <person name="Nedelnik J."/>
            <person name="Repkova J."/>
        </authorList>
    </citation>
    <scope>NUCLEOTIDE SEQUENCE [LARGE SCALE GENOMIC DNA]</scope>
    <source>
        <strain evidence="2">cv. Tatra</strain>
        <tissue evidence="1">Young leaves</tissue>
    </source>
</reference>
<protein>
    <submittedName>
        <fullName evidence="1">Putative TIR-NBS-LRR resistance protein</fullName>
    </submittedName>
</protein>
<feature type="non-terminal residue" evidence="1">
    <location>
        <position position="1"/>
    </location>
</feature>
<evidence type="ECO:0000313" key="1">
    <source>
        <dbReference type="EMBL" id="PNX69726.1"/>
    </source>
</evidence>
<sequence length="79" mass="8911">RSLPETIQYLFPAVPGIEYWFNYRSIQVSFTLELPPNLFGFAYYLVLSHGYVGKGVSFGCECYLDNISVVGAADTRLVH</sequence>
<organism evidence="1 2">
    <name type="scientific">Trifolium pratense</name>
    <name type="common">Red clover</name>
    <dbReference type="NCBI Taxonomy" id="57577"/>
    <lineage>
        <taxon>Eukaryota</taxon>
        <taxon>Viridiplantae</taxon>
        <taxon>Streptophyta</taxon>
        <taxon>Embryophyta</taxon>
        <taxon>Tracheophyta</taxon>
        <taxon>Spermatophyta</taxon>
        <taxon>Magnoliopsida</taxon>
        <taxon>eudicotyledons</taxon>
        <taxon>Gunneridae</taxon>
        <taxon>Pentapetalae</taxon>
        <taxon>rosids</taxon>
        <taxon>fabids</taxon>
        <taxon>Fabales</taxon>
        <taxon>Fabaceae</taxon>
        <taxon>Papilionoideae</taxon>
        <taxon>50 kb inversion clade</taxon>
        <taxon>NPAAA clade</taxon>
        <taxon>Hologalegina</taxon>
        <taxon>IRL clade</taxon>
        <taxon>Trifolieae</taxon>
        <taxon>Trifolium</taxon>
    </lineage>
</organism>
<accession>A0A2K3KTW9</accession>
<proteinExistence type="predicted"/>
<name>A0A2K3KTW9_TRIPR</name>
<comment type="caution">
    <text evidence="1">The sequence shown here is derived from an EMBL/GenBank/DDBJ whole genome shotgun (WGS) entry which is preliminary data.</text>
</comment>
<dbReference type="Proteomes" id="UP000236291">
    <property type="component" value="Unassembled WGS sequence"/>
</dbReference>